<evidence type="ECO:0000313" key="2">
    <source>
        <dbReference type="Proteomes" id="UP000064243"/>
    </source>
</evidence>
<dbReference type="PATRIC" id="fig|36861.3.peg.2762"/>
<dbReference type="OrthoDB" id="8563081at2"/>
<evidence type="ECO:0008006" key="3">
    <source>
        <dbReference type="Google" id="ProtNLM"/>
    </source>
</evidence>
<organism evidence="1 2">
    <name type="scientific">Thiobacillus denitrificans</name>
    <dbReference type="NCBI Taxonomy" id="36861"/>
    <lineage>
        <taxon>Bacteria</taxon>
        <taxon>Pseudomonadati</taxon>
        <taxon>Pseudomonadota</taxon>
        <taxon>Betaproteobacteria</taxon>
        <taxon>Nitrosomonadales</taxon>
        <taxon>Thiobacillaceae</taxon>
        <taxon>Thiobacillus</taxon>
    </lineage>
</organism>
<dbReference type="InterPro" id="IPR010845">
    <property type="entry name" value="FlaF"/>
</dbReference>
<accession>A0A106BIZ6</accession>
<dbReference type="EMBL" id="LDUG01000048">
    <property type="protein sequence ID" value="KVW93371.1"/>
    <property type="molecule type" value="Genomic_DNA"/>
</dbReference>
<keyword evidence="2" id="KW-1185">Reference proteome</keyword>
<name>A0A106BIZ6_THIDE</name>
<proteinExistence type="predicted"/>
<dbReference type="RefSeq" id="WP_059758380.1">
    <property type="nucleotide sequence ID" value="NZ_LDUG01000048.1"/>
</dbReference>
<gene>
    <name evidence="1" type="ORF">ABW22_14695</name>
</gene>
<reference evidence="1 2" key="1">
    <citation type="journal article" date="2015" name="Appl. Environ. Microbiol.">
        <title>Aerobic and Anaerobic Thiosulfate Oxidation by a Cold-Adapted, Subglacial Chemoautotroph.</title>
        <authorList>
            <person name="Harrold Z.R."/>
            <person name="Skidmore M.L."/>
            <person name="Hamilton T.L."/>
            <person name="Desch L."/>
            <person name="Amada K."/>
            <person name="van Gelder W."/>
            <person name="Glover K."/>
            <person name="Roden E.E."/>
            <person name="Boyd E.S."/>
        </authorList>
    </citation>
    <scope>NUCLEOTIDE SEQUENCE [LARGE SCALE GENOMIC DNA]</scope>
    <source>
        <strain evidence="1 2">RG</strain>
    </source>
</reference>
<dbReference type="GO" id="GO:0044781">
    <property type="term" value="P:bacterial-type flagellum organization"/>
    <property type="evidence" value="ECO:0007669"/>
    <property type="project" value="InterPro"/>
</dbReference>
<dbReference type="AlphaFoldDB" id="A0A106BIZ6"/>
<protein>
    <recommendedName>
        <fullName evidence="3">Flagellar protein FlaF</fullName>
    </recommendedName>
</protein>
<sequence>MSPEQPIQQAPRRINHATTMMGEAVQLDAIAARLMAVQRHWNAPNREIDLAAALEASRCAWHAIQAALAEGVLTLPPDVQHNLLILSVYADSKISACESIPSADTLGSLISLTRTLAGSLKEWRVAA</sequence>
<dbReference type="Proteomes" id="UP000064243">
    <property type="component" value="Unassembled WGS sequence"/>
</dbReference>
<comment type="caution">
    <text evidence="1">The sequence shown here is derived from an EMBL/GenBank/DDBJ whole genome shotgun (WGS) entry which is preliminary data.</text>
</comment>
<evidence type="ECO:0000313" key="1">
    <source>
        <dbReference type="EMBL" id="KVW93371.1"/>
    </source>
</evidence>
<dbReference type="Pfam" id="PF07309">
    <property type="entry name" value="FlaF"/>
    <property type="match status" value="1"/>
</dbReference>